<keyword evidence="3 6" id="KW-0812">Transmembrane</keyword>
<evidence type="ECO:0000313" key="8">
    <source>
        <dbReference type="Proteomes" id="UP000245887"/>
    </source>
</evidence>
<evidence type="ECO:0000256" key="1">
    <source>
        <dbReference type="ARBA" id="ARBA00004127"/>
    </source>
</evidence>
<dbReference type="InterPro" id="IPR038770">
    <property type="entry name" value="Na+/solute_symporter_sf"/>
</dbReference>
<keyword evidence="4 6" id="KW-1133">Transmembrane helix</keyword>
<organism evidence="7 8">
    <name type="scientific">Tamilnaduibacter salinus</name>
    <dbReference type="NCBI Taxonomy" id="1484056"/>
    <lineage>
        <taxon>Bacteria</taxon>
        <taxon>Pseudomonadati</taxon>
        <taxon>Pseudomonadota</taxon>
        <taxon>Gammaproteobacteria</taxon>
        <taxon>Pseudomonadales</taxon>
        <taxon>Marinobacteraceae</taxon>
        <taxon>Tamilnaduibacter</taxon>
    </lineage>
</organism>
<feature type="transmembrane region" description="Helical" evidence="6">
    <location>
        <begin position="58"/>
        <end position="83"/>
    </location>
</feature>
<gene>
    <name evidence="7" type="ORF">C8D92_107158</name>
</gene>
<dbReference type="Gene3D" id="1.20.1530.20">
    <property type="match status" value="1"/>
</dbReference>
<dbReference type="GO" id="GO:0012505">
    <property type="term" value="C:endomembrane system"/>
    <property type="evidence" value="ECO:0007669"/>
    <property type="project" value="UniProtKB-SubCell"/>
</dbReference>
<comment type="subcellular location">
    <subcellularLocation>
        <location evidence="1">Endomembrane system</location>
        <topology evidence="1">Multi-pass membrane protein</topology>
    </subcellularLocation>
</comment>
<evidence type="ECO:0000256" key="5">
    <source>
        <dbReference type="ARBA" id="ARBA00023136"/>
    </source>
</evidence>
<dbReference type="Proteomes" id="UP000245887">
    <property type="component" value="Unassembled WGS sequence"/>
</dbReference>
<dbReference type="InterPro" id="IPR002657">
    <property type="entry name" value="BilAc:Na_symport/Acr3"/>
</dbReference>
<dbReference type="PANTHER" id="PTHR36838:SF4">
    <property type="entry name" value="AUXIN EFFLUX CARRIER FAMILY PROTEIN"/>
    <property type="match status" value="1"/>
</dbReference>
<evidence type="ECO:0000256" key="2">
    <source>
        <dbReference type="ARBA" id="ARBA00022448"/>
    </source>
</evidence>
<accession>A0A2U1CV86</accession>
<dbReference type="AlphaFoldDB" id="A0A2U1CV86"/>
<evidence type="ECO:0000256" key="3">
    <source>
        <dbReference type="ARBA" id="ARBA00022692"/>
    </source>
</evidence>
<comment type="caution">
    <text evidence="7">The sequence shown here is derived from an EMBL/GenBank/DDBJ whole genome shotgun (WGS) entry which is preliminary data.</text>
</comment>
<proteinExistence type="predicted"/>
<reference evidence="7 8" key="1">
    <citation type="submission" date="2018-04" db="EMBL/GenBank/DDBJ databases">
        <title>Genomic Encyclopedia of Type Strains, Phase IV (KMG-IV): sequencing the most valuable type-strain genomes for metagenomic binning, comparative biology and taxonomic classification.</title>
        <authorList>
            <person name="Goeker M."/>
        </authorList>
    </citation>
    <scope>NUCLEOTIDE SEQUENCE [LARGE SCALE GENOMIC DNA]</scope>
    <source>
        <strain evidence="7 8">DSM 28688</strain>
    </source>
</reference>
<evidence type="ECO:0000256" key="4">
    <source>
        <dbReference type="ARBA" id="ARBA00022989"/>
    </source>
</evidence>
<dbReference type="PANTHER" id="PTHR36838">
    <property type="entry name" value="AUXIN EFFLUX CARRIER FAMILY PROTEIN"/>
    <property type="match status" value="1"/>
</dbReference>
<evidence type="ECO:0000313" key="7">
    <source>
        <dbReference type="EMBL" id="PVY75435.1"/>
    </source>
</evidence>
<dbReference type="GO" id="GO:0016020">
    <property type="term" value="C:membrane"/>
    <property type="evidence" value="ECO:0007669"/>
    <property type="project" value="InterPro"/>
</dbReference>
<evidence type="ECO:0000256" key="6">
    <source>
        <dbReference type="SAM" id="Phobius"/>
    </source>
</evidence>
<dbReference type="Pfam" id="PF01758">
    <property type="entry name" value="SBF"/>
    <property type="match status" value="1"/>
</dbReference>
<protein>
    <submittedName>
        <fullName evidence="7">Sodium bile acid symporter family protein</fullName>
    </submittedName>
</protein>
<keyword evidence="2" id="KW-0813">Transport</keyword>
<name>A0A2U1CV86_9GAMM</name>
<sequence length="84" mass="8431">MPFAASAGAKLLLFPLVTTGLIALTDVSPPIAQAAILLSALPAASSSYILARQLGGDAPLMAAIVSGETLLAMATMPLVLSLLR</sequence>
<dbReference type="EMBL" id="QEKQ01000007">
    <property type="protein sequence ID" value="PVY75435.1"/>
    <property type="molecule type" value="Genomic_DNA"/>
</dbReference>
<keyword evidence="5 6" id="KW-0472">Membrane</keyword>